<sequence>MTSSCQTFSALRSNYEELQQLERQMLVLRMRQADGNESKAAGLLGVTRDSLNRRLQTFKLKGCGREPDSTT</sequence>
<dbReference type="SUPFAM" id="SSF46689">
    <property type="entry name" value="Homeodomain-like"/>
    <property type="match status" value="1"/>
</dbReference>
<organism evidence="2 3">
    <name type="scientific">candidate division WOR-3 bacterium</name>
    <dbReference type="NCBI Taxonomy" id="2052148"/>
    <lineage>
        <taxon>Bacteria</taxon>
        <taxon>Bacteria division WOR-3</taxon>
    </lineage>
</organism>
<dbReference type="Pfam" id="PF02954">
    <property type="entry name" value="HTH_8"/>
    <property type="match status" value="1"/>
</dbReference>
<dbReference type="InterPro" id="IPR009057">
    <property type="entry name" value="Homeodomain-like_sf"/>
</dbReference>
<feature type="domain" description="DNA binding HTH" evidence="1">
    <location>
        <begin position="18"/>
        <end position="56"/>
    </location>
</feature>
<proteinExistence type="predicted"/>
<dbReference type="Gene3D" id="1.10.10.60">
    <property type="entry name" value="Homeodomain-like"/>
    <property type="match status" value="1"/>
</dbReference>
<dbReference type="AlphaFoldDB" id="A0A937XK32"/>
<comment type="caution">
    <text evidence="2">The sequence shown here is derived from an EMBL/GenBank/DDBJ whole genome shotgun (WGS) entry which is preliminary data.</text>
</comment>
<name>A0A937XK32_UNCW3</name>
<dbReference type="Proteomes" id="UP000779900">
    <property type="component" value="Unassembled WGS sequence"/>
</dbReference>
<dbReference type="GO" id="GO:0043565">
    <property type="term" value="F:sequence-specific DNA binding"/>
    <property type="evidence" value="ECO:0007669"/>
    <property type="project" value="InterPro"/>
</dbReference>
<evidence type="ECO:0000259" key="1">
    <source>
        <dbReference type="Pfam" id="PF02954"/>
    </source>
</evidence>
<reference evidence="2" key="1">
    <citation type="submission" date="2019-03" db="EMBL/GenBank/DDBJ databases">
        <title>Lake Tanganyika Metagenome-Assembled Genomes (MAGs).</title>
        <authorList>
            <person name="Tran P."/>
        </authorList>
    </citation>
    <scope>NUCLEOTIDE SEQUENCE</scope>
    <source>
        <strain evidence="2">K_DeepCast_150m_m2_040</strain>
    </source>
</reference>
<protein>
    <recommendedName>
        <fullName evidence="1">DNA binding HTH domain-containing protein</fullName>
    </recommendedName>
</protein>
<gene>
    <name evidence="2" type="ORF">FJY68_14450</name>
</gene>
<evidence type="ECO:0000313" key="3">
    <source>
        <dbReference type="Proteomes" id="UP000779900"/>
    </source>
</evidence>
<accession>A0A937XK32</accession>
<dbReference type="PRINTS" id="PR01590">
    <property type="entry name" value="HTHFIS"/>
</dbReference>
<dbReference type="InterPro" id="IPR002197">
    <property type="entry name" value="HTH_Fis"/>
</dbReference>
<evidence type="ECO:0000313" key="2">
    <source>
        <dbReference type="EMBL" id="MBM3333021.1"/>
    </source>
</evidence>
<dbReference type="EMBL" id="VGIR01000215">
    <property type="protein sequence ID" value="MBM3333021.1"/>
    <property type="molecule type" value="Genomic_DNA"/>
</dbReference>